<reference evidence="10 11" key="1">
    <citation type="submission" date="2019-08" db="EMBL/GenBank/DDBJ databases">
        <title>Hyperibacter terrae gen. nov., sp. nov. and Hyperibacter viscosus sp. nov., two new members in the family Rhodospirillaceae isolated from the rhizosphere of Hypericum perforatum.</title>
        <authorList>
            <person name="Noviana Z."/>
        </authorList>
    </citation>
    <scope>NUCLEOTIDE SEQUENCE [LARGE SCALE GENOMIC DNA]</scope>
    <source>
        <strain evidence="10 11">R5913</strain>
    </source>
</reference>
<gene>
    <name evidence="10" type="ORF">FRZ44_14460</name>
</gene>
<comment type="similarity">
    <text evidence="2">Belongs to the binding-protein-dependent transport system permease family. CysTW subfamily.</text>
</comment>
<proteinExistence type="inferred from homology"/>
<organism evidence="10 11">
    <name type="scientific">Hypericibacter terrae</name>
    <dbReference type="NCBI Taxonomy" id="2602015"/>
    <lineage>
        <taxon>Bacteria</taxon>
        <taxon>Pseudomonadati</taxon>
        <taxon>Pseudomonadota</taxon>
        <taxon>Alphaproteobacteria</taxon>
        <taxon>Rhodospirillales</taxon>
        <taxon>Dongiaceae</taxon>
        <taxon>Hypericibacter</taxon>
    </lineage>
</organism>
<evidence type="ECO:0000256" key="3">
    <source>
        <dbReference type="ARBA" id="ARBA00022448"/>
    </source>
</evidence>
<dbReference type="PROSITE" id="PS50928">
    <property type="entry name" value="ABC_TM1"/>
    <property type="match status" value="1"/>
</dbReference>
<keyword evidence="11" id="KW-1185">Reference proteome</keyword>
<accession>A0A5J6MF79</accession>
<protein>
    <submittedName>
        <fullName evidence="10">ABC transporter permease</fullName>
    </submittedName>
</protein>
<dbReference type="PANTHER" id="PTHR42929:SF5">
    <property type="entry name" value="ABC TRANSPORTER PERMEASE PROTEIN"/>
    <property type="match status" value="1"/>
</dbReference>
<comment type="subcellular location">
    <subcellularLocation>
        <location evidence="1 8">Cell membrane</location>
        <topology evidence="1 8">Multi-pass membrane protein</topology>
    </subcellularLocation>
</comment>
<dbReference type="RefSeq" id="WP_151176546.1">
    <property type="nucleotide sequence ID" value="NZ_CP042906.1"/>
</dbReference>
<evidence type="ECO:0000256" key="7">
    <source>
        <dbReference type="ARBA" id="ARBA00023136"/>
    </source>
</evidence>
<evidence type="ECO:0000256" key="2">
    <source>
        <dbReference type="ARBA" id="ARBA00007069"/>
    </source>
</evidence>
<dbReference type="OrthoDB" id="7915284at2"/>
<dbReference type="PANTHER" id="PTHR42929">
    <property type="entry name" value="INNER MEMBRANE ABC TRANSPORTER PERMEASE PROTEIN YDCU-RELATED-RELATED"/>
    <property type="match status" value="1"/>
</dbReference>
<dbReference type="GO" id="GO:0005886">
    <property type="term" value="C:plasma membrane"/>
    <property type="evidence" value="ECO:0007669"/>
    <property type="project" value="UniProtKB-SubCell"/>
</dbReference>
<feature type="transmembrane region" description="Helical" evidence="8">
    <location>
        <begin position="218"/>
        <end position="239"/>
    </location>
</feature>
<feature type="domain" description="ABC transmembrane type-1" evidence="9">
    <location>
        <begin position="76"/>
        <end position="282"/>
    </location>
</feature>
<feature type="transmembrane region" description="Helical" evidence="8">
    <location>
        <begin position="79"/>
        <end position="98"/>
    </location>
</feature>
<feature type="transmembrane region" description="Helical" evidence="8">
    <location>
        <begin position="259"/>
        <end position="282"/>
    </location>
</feature>
<feature type="transmembrane region" description="Helical" evidence="8">
    <location>
        <begin position="26"/>
        <end position="46"/>
    </location>
</feature>
<keyword evidence="3 8" id="KW-0813">Transport</keyword>
<name>A0A5J6MF79_9PROT</name>
<feature type="transmembrane region" description="Helical" evidence="8">
    <location>
        <begin position="162"/>
        <end position="182"/>
    </location>
</feature>
<keyword evidence="5 8" id="KW-0812">Transmembrane</keyword>
<sequence>MSSSTGTIALEGLDPRGKQPSRINPYWVLVLPLVLFLLVLYLYPIGQVLWISFSDPDVGLQNYERLVTNRGILKMLGNTFRICFITTGISLVLGYLIAYAMAHVTDRHRIWILMFVLVPFWVSVLARAFSWVVLLHDNGIINRALLDWGVISEPIHLVRNELGVLIGMVHYMIPYAVLPLYANLRGIDPRLVSAARGLGAGPFESFWRVYLPLSLPGIAGAGLLVFILTLGFFVTPSILGGGKTLMIAEYVSVQILQTVRWGVGSMLAMVLLVLVFLVFAVMSRIVDLRTMFGAK</sequence>
<evidence type="ECO:0000256" key="8">
    <source>
        <dbReference type="RuleBase" id="RU363032"/>
    </source>
</evidence>
<keyword evidence="6 8" id="KW-1133">Transmembrane helix</keyword>
<dbReference type="Proteomes" id="UP000326202">
    <property type="component" value="Chromosome"/>
</dbReference>
<dbReference type="CDD" id="cd06261">
    <property type="entry name" value="TM_PBP2"/>
    <property type="match status" value="1"/>
</dbReference>
<evidence type="ECO:0000256" key="5">
    <source>
        <dbReference type="ARBA" id="ARBA00022692"/>
    </source>
</evidence>
<evidence type="ECO:0000313" key="11">
    <source>
        <dbReference type="Proteomes" id="UP000326202"/>
    </source>
</evidence>
<keyword evidence="7 8" id="KW-0472">Membrane</keyword>
<dbReference type="Pfam" id="PF00528">
    <property type="entry name" value="BPD_transp_1"/>
    <property type="match status" value="1"/>
</dbReference>
<dbReference type="InterPro" id="IPR035906">
    <property type="entry name" value="MetI-like_sf"/>
</dbReference>
<feature type="transmembrane region" description="Helical" evidence="8">
    <location>
        <begin position="110"/>
        <end position="134"/>
    </location>
</feature>
<evidence type="ECO:0000256" key="1">
    <source>
        <dbReference type="ARBA" id="ARBA00004651"/>
    </source>
</evidence>
<evidence type="ECO:0000256" key="6">
    <source>
        <dbReference type="ARBA" id="ARBA00022989"/>
    </source>
</evidence>
<evidence type="ECO:0000313" key="10">
    <source>
        <dbReference type="EMBL" id="QEX16154.1"/>
    </source>
</evidence>
<evidence type="ECO:0000259" key="9">
    <source>
        <dbReference type="PROSITE" id="PS50928"/>
    </source>
</evidence>
<keyword evidence="4" id="KW-1003">Cell membrane</keyword>
<dbReference type="Gene3D" id="1.10.3720.10">
    <property type="entry name" value="MetI-like"/>
    <property type="match status" value="1"/>
</dbReference>
<dbReference type="KEGG" id="htq:FRZ44_14460"/>
<dbReference type="InterPro" id="IPR000515">
    <property type="entry name" value="MetI-like"/>
</dbReference>
<dbReference type="AlphaFoldDB" id="A0A5J6MF79"/>
<dbReference type="SUPFAM" id="SSF161098">
    <property type="entry name" value="MetI-like"/>
    <property type="match status" value="1"/>
</dbReference>
<dbReference type="EMBL" id="CP042906">
    <property type="protein sequence ID" value="QEX16154.1"/>
    <property type="molecule type" value="Genomic_DNA"/>
</dbReference>
<dbReference type="GO" id="GO:0055085">
    <property type="term" value="P:transmembrane transport"/>
    <property type="evidence" value="ECO:0007669"/>
    <property type="project" value="InterPro"/>
</dbReference>
<evidence type="ECO:0000256" key="4">
    <source>
        <dbReference type="ARBA" id="ARBA00022475"/>
    </source>
</evidence>